<comment type="caution">
    <text evidence="2">The sequence shown here is derived from an EMBL/GenBank/DDBJ whole genome shotgun (WGS) entry which is preliminary data.</text>
</comment>
<keyword evidence="2" id="KW-0378">Hydrolase</keyword>
<protein>
    <submittedName>
        <fullName evidence="2">Serine protease</fullName>
    </submittedName>
</protein>
<dbReference type="GO" id="GO:0006508">
    <property type="term" value="P:proteolysis"/>
    <property type="evidence" value="ECO:0007669"/>
    <property type="project" value="UniProtKB-KW"/>
</dbReference>
<dbReference type="Proteomes" id="UP001152321">
    <property type="component" value="Unassembled WGS sequence"/>
</dbReference>
<dbReference type="Gene3D" id="2.40.10.10">
    <property type="entry name" value="Trypsin-like serine proteases"/>
    <property type="match status" value="2"/>
</dbReference>
<sequence length="412" mass="45157">MKKLSAFLFLIAIHFDARALPAYKVQCESLESCPESIVGVASDGKSVCTGVLVQEDLIATNLHCIPEDLRKEEVSCKGRIMISFPATKSLAAEDIECAKVKWLSPPLKDSPLTPDYAFLRLEKKTSRMKVPISTSGFSDGEQITLFKIDPQSDGSGLLRKSTCTTIQKSLANPLFLNNKSPVISLVPCSVVKGNSGSPLFSADLEVKGLLNSMGSATDVNLKKAPFSQVGYGSNFACLNIAGLAMAADISPDCRHTITPEEVKEASAELISKSIDPLMKAFNKDVATQLQTLHEQSRFVLRWSVDQKDHAFDGLQAKVTEISYKPECVNFKKAKLRNKAGKLKSEIVTYKLELLEWALELNLDDSGRPQAKLISKKINPALIFSPSKLAMTEKVPFTYDGHDLQIPFCEDLP</sequence>
<dbReference type="InterPro" id="IPR043504">
    <property type="entry name" value="Peptidase_S1_PA_chymotrypsin"/>
</dbReference>
<evidence type="ECO:0000313" key="3">
    <source>
        <dbReference type="Proteomes" id="UP001152321"/>
    </source>
</evidence>
<dbReference type="InterPro" id="IPR009003">
    <property type="entry name" value="Peptidase_S1_PA"/>
</dbReference>
<dbReference type="RefSeq" id="WP_277579563.1">
    <property type="nucleotide sequence ID" value="NZ_JANRMI010000006.1"/>
</dbReference>
<dbReference type="GO" id="GO:0008233">
    <property type="term" value="F:peptidase activity"/>
    <property type="evidence" value="ECO:0007669"/>
    <property type="project" value="UniProtKB-KW"/>
</dbReference>
<evidence type="ECO:0000256" key="1">
    <source>
        <dbReference type="SAM" id="SignalP"/>
    </source>
</evidence>
<organism evidence="2 3">
    <name type="scientific">Bdellovibrio svalbardensis</name>
    <dbReference type="NCBI Taxonomy" id="2972972"/>
    <lineage>
        <taxon>Bacteria</taxon>
        <taxon>Pseudomonadati</taxon>
        <taxon>Bdellovibrionota</taxon>
        <taxon>Bdellovibrionia</taxon>
        <taxon>Bdellovibrionales</taxon>
        <taxon>Pseudobdellovibrionaceae</taxon>
        <taxon>Bdellovibrio</taxon>
    </lineage>
</organism>
<proteinExistence type="predicted"/>
<name>A0ABT6DSH3_9BACT</name>
<feature type="chain" id="PRO_5046076241" evidence="1">
    <location>
        <begin position="20"/>
        <end position="412"/>
    </location>
</feature>
<reference evidence="2" key="1">
    <citation type="submission" date="2022-08" db="EMBL/GenBank/DDBJ databases">
        <title>Novel Bdellovibrio Species Isolated from Svalbard: Designation Bdellovibrio svalbardensis.</title>
        <authorList>
            <person name="Mitchell R.J."/>
            <person name="Choi S.Y."/>
        </authorList>
    </citation>
    <scope>NUCLEOTIDE SEQUENCE</scope>
    <source>
        <strain evidence="2">PAP01</strain>
    </source>
</reference>
<feature type="signal peptide" evidence="1">
    <location>
        <begin position="1"/>
        <end position="19"/>
    </location>
</feature>
<evidence type="ECO:0000313" key="2">
    <source>
        <dbReference type="EMBL" id="MDG0818088.1"/>
    </source>
</evidence>
<accession>A0ABT6DSH3</accession>
<keyword evidence="2" id="KW-0645">Protease</keyword>
<gene>
    <name evidence="2" type="ORF">NWE73_17025</name>
</gene>
<keyword evidence="3" id="KW-1185">Reference proteome</keyword>
<dbReference type="Pfam" id="PF13365">
    <property type="entry name" value="Trypsin_2"/>
    <property type="match status" value="1"/>
</dbReference>
<dbReference type="SUPFAM" id="SSF50494">
    <property type="entry name" value="Trypsin-like serine proteases"/>
    <property type="match status" value="1"/>
</dbReference>
<dbReference type="EMBL" id="JANRMI010000006">
    <property type="protein sequence ID" value="MDG0818088.1"/>
    <property type="molecule type" value="Genomic_DNA"/>
</dbReference>
<keyword evidence="1" id="KW-0732">Signal</keyword>